<comment type="similarity">
    <text evidence="1">Belongs to the ABC transporter superfamily.</text>
</comment>
<reference evidence="6" key="1">
    <citation type="journal article" date="2023" name="ISME J.">
        <title>Emergence of putative energy parasites within Clostridia revealed by genome analysis of a novel endosymbiotic clade.</title>
        <authorList>
            <person name="Takahashi K."/>
            <person name="Kuwahara H."/>
            <person name="Horikawa Y."/>
            <person name="Izawa K."/>
            <person name="Kato D."/>
            <person name="Inagaki T."/>
            <person name="Yuki M."/>
            <person name="Ohkuma M."/>
            <person name="Hongoh Y."/>
        </authorList>
    </citation>
    <scope>NUCLEOTIDE SEQUENCE</scope>
    <source>
        <strain evidence="6">RsTa-C01</strain>
    </source>
</reference>
<feature type="domain" description="ABC transporter" evidence="5">
    <location>
        <begin position="8"/>
        <end position="233"/>
    </location>
</feature>
<gene>
    <name evidence="6" type="ORF">RsTaC01_0178</name>
</gene>
<dbReference type="GO" id="GO:0005524">
    <property type="term" value="F:ATP binding"/>
    <property type="evidence" value="ECO:0007669"/>
    <property type="project" value="UniProtKB-KW"/>
</dbReference>
<keyword evidence="2" id="KW-0813">Transport</keyword>
<evidence type="ECO:0000256" key="4">
    <source>
        <dbReference type="ARBA" id="ARBA00022840"/>
    </source>
</evidence>
<dbReference type="Gene3D" id="3.40.50.300">
    <property type="entry name" value="P-loop containing nucleotide triphosphate hydrolases"/>
    <property type="match status" value="1"/>
</dbReference>
<evidence type="ECO:0000259" key="5">
    <source>
        <dbReference type="PROSITE" id="PS50893"/>
    </source>
</evidence>
<keyword evidence="3" id="KW-0547">Nucleotide-binding</keyword>
<accession>A0AA48HZ98</accession>
<dbReference type="InterPro" id="IPR003593">
    <property type="entry name" value="AAA+_ATPase"/>
</dbReference>
<evidence type="ECO:0000256" key="1">
    <source>
        <dbReference type="ARBA" id="ARBA00005417"/>
    </source>
</evidence>
<dbReference type="InterPro" id="IPR017871">
    <property type="entry name" value="ABC_transporter-like_CS"/>
</dbReference>
<dbReference type="PROSITE" id="PS00211">
    <property type="entry name" value="ABC_TRANSPORTER_1"/>
    <property type="match status" value="1"/>
</dbReference>
<dbReference type="GO" id="GO:0016887">
    <property type="term" value="F:ATP hydrolysis activity"/>
    <property type="evidence" value="ECO:0007669"/>
    <property type="project" value="InterPro"/>
</dbReference>
<proteinExistence type="inferred from homology"/>
<dbReference type="SMART" id="SM00382">
    <property type="entry name" value="AAA"/>
    <property type="match status" value="1"/>
</dbReference>
<dbReference type="KEGG" id="ptrh:RsTaC01_0178"/>
<sequence>MSSGEYVLKTQGLTKTFYKTDVVDDVNIEIQKGDIYGFIGKNGAGKTTTIKMIVGLSEPTKGKVQLFGNDNLNKGHLKLGTVIEYPALYPYMSAKENLETQRRLLGIEDKNRINEILTTVGLEDAGRKKAKNFSLGMKQRLAIGLALMGDPEFLFLDEPTNGLDPTGIKEIRNLILKLNKEKKITVLISSHILGELSKIANRYGVINKGKLVKQFHTSELDELIKRKVKLRVNNPEKTYELLSKELNINNYETSEDGTIFISDENVNTGKINSLLAENDIIIESISKESKDLEEYFISLMESKGGDQDV</sequence>
<dbReference type="Proteomes" id="UP001335720">
    <property type="component" value="Chromosome"/>
</dbReference>
<dbReference type="InterPro" id="IPR027417">
    <property type="entry name" value="P-loop_NTPase"/>
</dbReference>
<evidence type="ECO:0000256" key="3">
    <source>
        <dbReference type="ARBA" id="ARBA00022741"/>
    </source>
</evidence>
<dbReference type="SUPFAM" id="SSF52540">
    <property type="entry name" value="P-loop containing nucleoside triphosphate hydrolases"/>
    <property type="match status" value="1"/>
</dbReference>
<dbReference type="PROSITE" id="PS50893">
    <property type="entry name" value="ABC_TRANSPORTER_2"/>
    <property type="match status" value="1"/>
</dbReference>
<dbReference type="AlphaFoldDB" id="A0AA48HZ98"/>
<dbReference type="CDD" id="cd03268">
    <property type="entry name" value="ABC_BcrA_bacitracin_resist"/>
    <property type="match status" value="1"/>
</dbReference>
<evidence type="ECO:0000313" key="6">
    <source>
        <dbReference type="EMBL" id="BED92449.1"/>
    </source>
</evidence>
<name>A0AA48HZ98_9FIRM</name>
<dbReference type="PANTHER" id="PTHR43335">
    <property type="entry name" value="ABC TRANSPORTER, ATP-BINDING PROTEIN"/>
    <property type="match status" value="1"/>
</dbReference>
<keyword evidence="4 6" id="KW-0067">ATP-binding</keyword>
<evidence type="ECO:0000256" key="2">
    <source>
        <dbReference type="ARBA" id="ARBA00022448"/>
    </source>
</evidence>
<organism evidence="6">
    <name type="scientific">Candidatus Paraimprobicoccus trichonymphae</name>
    <dbReference type="NCBI Taxonomy" id="3033793"/>
    <lineage>
        <taxon>Bacteria</taxon>
        <taxon>Bacillati</taxon>
        <taxon>Bacillota</taxon>
        <taxon>Clostridia</taxon>
        <taxon>Candidatus Paraimprobicoccus</taxon>
    </lineage>
</organism>
<protein>
    <submittedName>
        <fullName evidence="6">ABC transporter ATP-binding protein</fullName>
    </submittedName>
</protein>
<dbReference type="EMBL" id="AP027925">
    <property type="protein sequence ID" value="BED92449.1"/>
    <property type="molecule type" value="Genomic_DNA"/>
</dbReference>
<dbReference type="InterPro" id="IPR003439">
    <property type="entry name" value="ABC_transporter-like_ATP-bd"/>
</dbReference>
<dbReference type="PANTHER" id="PTHR43335:SF8">
    <property type="entry name" value="ABC TRANSPORTER, ATP-BINDING PROTEIN"/>
    <property type="match status" value="1"/>
</dbReference>
<dbReference type="Pfam" id="PF00005">
    <property type="entry name" value="ABC_tran"/>
    <property type="match status" value="1"/>
</dbReference>